<gene>
    <name evidence="2" type="primary">yqcF</name>
    <name evidence="2" type="ORF">HALOF300_04217</name>
</gene>
<feature type="domain" description="Suppressor of fused-like" evidence="1">
    <location>
        <begin position="33"/>
        <end position="186"/>
    </location>
</feature>
<proteinExistence type="predicted"/>
<dbReference type="Pfam" id="PF05076">
    <property type="entry name" value="SUFU"/>
    <property type="match status" value="1"/>
</dbReference>
<protein>
    <submittedName>
        <fullName evidence="2">Antitoxin YqcF</fullName>
    </submittedName>
</protein>
<dbReference type="AlphaFoldDB" id="A0A7M4DPY1"/>
<dbReference type="EMBL" id="CACRYJ010000059">
    <property type="protein sequence ID" value="VZO39525.1"/>
    <property type="molecule type" value="Genomic_DNA"/>
</dbReference>
<evidence type="ECO:0000313" key="3">
    <source>
        <dbReference type="Proteomes" id="UP000419743"/>
    </source>
</evidence>
<reference evidence="2 3" key="1">
    <citation type="submission" date="2019-11" db="EMBL/GenBank/DDBJ databases">
        <authorList>
            <person name="Criscuolo A."/>
        </authorList>
    </citation>
    <scope>NUCLEOTIDE SEQUENCE [LARGE SCALE GENOMIC DNA]</scope>
    <source>
        <strain evidence="2">CIP111667</strain>
    </source>
</reference>
<name>A0A7M4DPY1_9MICO</name>
<evidence type="ECO:0000313" key="2">
    <source>
        <dbReference type="EMBL" id="VZO39525.1"/>
    </source>
</evidence>
<evidence type="ECO:0000259" key="1">
    <source>
        <dbReference type="Pfam" id="PF05076"/>
    </source>
</evidence>
<dbReference type="InterPro" id="IPR020941">
    <property type="entry name" value="SUFU-like_domain"/>
</dbReference>
<sequence length="196" mass="21165">MIDSYEVVSRVAAGLGVTGVPTPMTRATGDGAKKVGMVEVPDCPQPGVTSWATVAASFFPSGYRTRDGRPIGVEFVAGIDSRWTLIGDAVAACAFQIGEPNEVRPGTVYRSAIGNCYPQASTPHLMSVPPFLWNSFESYSDADVHVTWLQLVPVTEDEAAYCLAYGFDALGDAFAREQPDLYSIERQSVRLTTRPH</sequence>
<keyword evidence="3" id="KW-1185">Reference proteome</keyword>
<accession>A0A7M4DPY1</accession>
<organism evidence="2 3">
    <name type="scientific">Occultella aeris</name>
    <dbReference type="NCBI Taxonomy" id="2761496"/>
    <lineage>
        <taxon>Bacteria</taxon>
        <taxon>Bacillati</taxon>
        <taxon>Actinomycetota</taxon>
        <taxon>Actinomycetes</taxon>
        <taxon>Micrococcales</taxon>
        <taxon>Ruaniaceae</taxon>
        <taxon>Occultella</taxon>
    </lineage>
</organism>
<dbReference type="Proteomes" id="UP000419743">
    <property type="component" value="Unassembled WGS sequence"/>
</dbReference>
<comment type="caution">
    <text evidence="2">The sequence shown here is derived from an EMBL/GenBank/DDBJ whole genome shotgun (WGS) entry which is preliminary data.</text>
</comment>